<protein>
    <recommendedName>
        <fullName evidence="10 13">tRNA-2-methylthio-N(6)-dimethylallyladenosine synthase</fullName>
        <ecNumber evidence="9 13">2.8.4.3</ecNumber>
    </recommendedName>
    <alternativeName>
        <fullName evidence="12 13">(Dimethylallyl)adenosine tRNA methylthiotransferase MiaB</fullName>
    </alternativeName>
    <alternativeName>
        <fullName evidence="11 13">tRNA-i(6)A37 methylthiotransferase</fullName>
    </alternativeName>
</protein>
<dbReference type="InterPro" id="IPR006463">
    <property type="entry name" value="MiaB_methiolase"/>
</dbReference>
<dbReference type="SFLD" id="SFLDF00273">
    <property type="entry name" value="(dimethylallyl)adenosine_tRNA"/>
    <property type="match status" value="1"/>
</dbReference>
<dbReference type="NCBIfam" id="TIGR01574">
    <property type="entry name" value="miaB-methiolase"/>
    <property type="match status" value="1"/>
</dbReference>
<feature type="domain" description="TRAM" evidence="14">
    <location>
        <begin position="390"/>
        <end position="460"/>
    </location>
</feature>
<evidence type="ECO:0000256" key="10">
    <source>
        <dbReference type="ARBA" id="ARBA00068570"/>
    </source>
</evidence>
<name>A0A1T4VN68_9BACT</name>
<dbReference type="AlphaFoldDB" id="A0A1T4VN68"/>
<evidence type="ECO:0000259" key="16">
    <source>
        <dbReference type="PROSITE" id="PS51918"/>
    </source>
</evidence>
<dbReference type="PANTHER" id="PTHR43020:SF2">
    <property type="entry name" value="MITOCHONDRIAL TRNA METHYLTHIOTRANSFERASE CDK5RAP1"/>
    <property type="match status" value="1"/>
</dbReference>
<evidence type="ECO:0000313" key="18">
    <source>
        <dbReference type="Proteomes" id="UP000189733"/>
    </source>
</evidence>
<evidence type="ECO:0000259" key="14">
    <source>
        <dbReference type="PROSITE" id="PS50926"/>
    </source>
</evidence>
<dbReference type="GO" id="GO:0035597">
    <property type="term" value="F:tRNA-2-methylthio-N(6)-dimethylallyladenosine(37) synthase activity"/>
    <property type="evidence" value="ECO:0007669"/>
    <property type="project" value="UniProtKB-EC"/>
</dbReference>
<dbReference type="Gene3D" id="3.80.30.20">
    <property type="entry name" value="tm_1862 like domain"/>
    <property type="match status" value="1"/>
</dbReference>
<keyword evidence="18" id="KW-1185">Reference proteome</keyword>
<dbReference type="SMART" id="SM00729">
    <property type="entry name" value="Elp3"/>
    <property type="match status" value="1"/>
</dbReference>
<feature type="binding site" evidence="13">
    <location>
        <position position="21"/>
    </location>
    <ligand>
        <name>[4Fe-4S] cluster</name>
        <dbReference type="ChEBI" id="CHEBI:49883"/>
        <label>1</label>
    </ligand>
</feature>
<dbReference type="STRING" id="1121442.SAMN02745702_00591"/>
<dbReference type="InterPro" id="IPR005839">
    <property type="entry name" value="Methylthiotransferase"/>
</dbReference>
<dbReference type="EMBL" id="FUYA01000002">
    <property type="protein sequence ID" value="SKA66432.1"/>
    <property type="molecule type" value="Genomic_DNA"/>
</dbReference>
<evidence type="ECO:0000256" key="4">
    <source>
        <dbReference type="ARBA" id="ARBA00022679"/>
    </source>
</evidence>
<dbReference type="FunFam" id="3.80.30.20:FF:000001">
    <property type="entry name" value="tRNA-2-methylthio-N(6)-dimethylallyladenosine synthase 2"/>
    <property type="match status" value="1"/>
</dbReference>
<comment type="catalytic activity">
    <reaction evidence="13">
        <text>N(6)-dimethylallyladenosine(37) in tRNA + (sulfur carrier)-SH + AH2 + 2 S-adenosyl-L-methionine = 2-methylsulfanyl-N(6)-dimethylallyladenosine(37) in tRNA + (sulfur carrier)-H + 5'-deoxyadenosine + L-methionine + A + S-adenosyl-L-homocysteine + 2 H(+)</text>
        <dbReference type="Rhea" id="RHEA:37067"/>
        <dbReference type="Rhea" id="RHEA-COMP:10375"/>
        <dbReference type="Rhea" id="RHEA-COMP:10376"/>
        <dbReference type="Rhea" id="RHEA-COMP:14737"/>
        <dbReference type="Rhea" id="RHEA-COMP:14739"/>
        <dbReference type="ChEBI" id="CHEBI:13193"/>
        <dbReference type="ChEBI" id="CHEBI:15378"/>
        <dbReference type="ChEBI" id="CHEBI:17319"/>
        <dbReference type="ChEBI" id="CHEBI:17499"/>
        <dbReference type="ChEBI" id="CHEBI:29917"/>
        <dbReference type="ChEBI" id="CHEBI:57844"/>
        <dbReference type="ChEBI" id="CHEBI:57856"/>
        <dbReference type="ChEBI" id="CHEBI:59789"/>
        <dbReference type="ChEBI" id="CHEBI:64428"/>
        <dbReference type="ChEBI" id="CHEBI:74415"/>
        <dbReference type="ChEBI" id="CHEBI:74417"/>
        <dbReference type="EC" id="2.8.4.3"/>
    </reaction>
</comment>
<dbReference type="GO" id="GO:0046872">
    <property type="term" value="F:metal ion binding"/>
    <property type="evidence" value="ECO:0007669"/>
    <property type="project" value="UniProtKB-KW"/>
</dbReference>
<dbReference type="InterPro" id="IPR020612">
    <property type="entry name" value="Methylthiotransferase_CS"/>
</dbReference>
<dbReference type="PANTHER" id="PTHR43020">
    <property type="entry name" value="CDK5 REGULATORY SUBUNIT-ASSOCIATED PROTEIN 1"/>
    <property type="match status" value="1"/>
</dbReference>
<dbReference type="PROSITE" id="PS51918">
    <property type="entry name" value="RADICAL_SAM"/>
    <property type="match status" value="1"/>
</dbReference>
<evidence type="ECO:0000256" key="6">
    <source>
        <dbReference type="ARBA" id="ARBA00022723"/>
    </source>
</evidence>
<feature type="binding site" evidence="13">
    <location>
        <position position="174"/>
    </location>
    <ligand>
        <name>[4Fe-4S] cluster</name>
        <dbReference type="ChEBI" id="CHEBI:49883"/>
        <label>2</label>
        <note>4Fe-4S-S-AdoMet</note>
    </ligand>
</feature>
<dbReference type="HAMAP" id="MF_01864">
    <property type="entry name" value="tRNA_metthiotr_MiaB"/>
    <property type="match status" value="1"/>
</dbReference>
<feature type="binding site" evidence="13">
    <location>
        <position position="56"/>
    </location>
    <ligand>
        <name>[4Fe-4S] cluster</name>
        <dbReference type="ChEBI" id="CHEBI:49883"/>
        <label>1</label>
    </ligand>
</feature>
<keyword evidence="3 13" id="KW-0963">Cytoplasm</keyword>
<evidence type="ECO:0000256" key="3">
    <source>
        <dbReference type="ARBA" id="ARBA00022490"/>
    </source>
</evidence>
<comment type="similarity">
    <text evidence="13">Belongs to the methylthiotransferase family. MiaB subfamily.</text>
</comment>
<evidence type="ECO:0000256" key="2">
    <source>
        <dbReference type="ARBA" id="ARBA00022485"/>
    </source>
</evidence>
<dbReference type="PROSITE" id="PS51449">
    <property type="entry name" value="MTTASE_N"/>
    <property type="match status" value="1"/>
</dbReference>
<evidence type="ECO:0000256" key="12">
    <source>
        <dbReference type="ARBA" id="ARBA00081141"/>
    </source>
</evidence>
<evidence type="ECO:0000256" key="11">
    <source>
        <dbReference type="ARBA" id="ARBA00080698"/>
    </source>
</evidence>
<feature type="domain" description="Radical SAM core" evidence="16">
    <location>
        <begin position="156"/>
        <end position="387"/>
    </location>
</feature>
<comment type="subcellular location">
    <subcellularLocation>
        <location evidence="13">Cytoplasm</location>
    </subcellularLocation>
</comment>
<dbReference type="PROSITE" id="PS50926">
    <property type="entry name" value="TRAM"/>
    <property type="match status" value="1"/>
</dbReference>
<dbReference type="GO" id="GO:0005829">
    <property type="term" value="C:cytosol"/>
    <property type="evidence" value="ECO:0007669"/>
    <property type="project" value="TreeGrafter"/>
</dbReference>
<dbReference type="GO" id="GO:0051539">
    <property type="term" value="F:4 iron, 4 sulfur cluster binding"/>
    <property type="evidence" value="ECO:0007669"/>
    <property type="project" value="UniProtKB-UniRule"/>
</dbReference>
<dbReference type="PROSITE" id="PS01278">
    <property type="entry name" value="MTTASE_RADICAL"/>
    <property type="match status" value="1"/>
</dbReference>
<dbReference type="InterPro" id="IPR013848">
    <property type="entry name" value="Methylthiotransferase_N"/>
</dbReference>
<sequence length="463" mass="51945">MPEKNTDMTSTKTFHVLTFGCQMNVHDSEWLARALTVRGWTEVSEDEAEVYIVNTCSVRDKPEQKVYSLLGRLRAYIAEHPDRFVAVGGCVAQQIGNDFLERYPFVRLVFGTDQVGRVPHALDELLEDGERRMALLDFEDGYPSQDAVDPESAAVTHLPGQAFVNIMKGCDNFCAYCIVPFVRGRQRSRRADDIVRECEVLVESGVREITLLGQNVNSFGLDKQGDGTSFAELLERVAAIDGLTRLRFTTSHPKDLAPEVIDAFGRLDALCPSLHLPMQCGSDNILKAMGRKYDMERYMGLVRGLKEVRPDIALTTDLIVGFPGETDEDFRQTLAAVEEVGFESSFSFIYSDRPGTRAEKMPFKIDRKVQGERLIELQTLQETLTRAALKRCEGTEAEVLVESRSKVQDGDDVISWRGRDRYGRVVNFPWPQAAGDLAGKLVRVRIEIAKKHSLSGKVVGELW</sequence>
<feature type="binding site" evidence="13">
    <location>
        <position position="90"/>
    </location>
    <ligand>
        <name>[4Fe-4S] cluster</name>
        <dbReference type="ChEBI" id="CHEBI:49883"/>
        <label>1</label>
    </ligand>
</feature>
<dbReference type="Gene3D" id="3.40.50.12160">
    <property type="entry name" value="Methylthiotransferase, N-terminal domain"/>
    <property type="match status" value="1"/>
</dbReference>
<comment type="cofactor">
    <cofactor evidence="13">
        <name>[4Fe-4S] cluster</name>
        <dbReference type="ChEBI" id="CHEBI:49883"/>
    </cofactor>
    <text evidence="13">Binds 2 [4Fe-4S] clusters. One cluster is coordinated with 3 cysteines and an exchangeable S-adenosyl-L-methionine.</text>
</comment>
<dbReference type="Pfam" id="PF04055">
    <property type="entry name" value="Radical_SAM"/>
    <property type="match status" value="1"/>
</dbReference>
<evidence type="ECO:0000313" key="17">
    <source>
        <dbReference type="EMBL" id="SKA66432.1"/>
    </source>
</evidence>
<evidence type="ECO:0000256" key="1">
    <source>
        <dbReference type="ARBA" id="ARBA00003234"/>
    </source>
</evidence>
<feature type="domain" description="MTTase N-terminal" evidence="15">
    <location>
        <begin position="12"/>
        <end position="127"/>
    </location>
</feature>
<dbReference type="InterPro" id="IPR058240">
    <property type="entry name" value="rSAM_sf"/>
</dbReference>
<dbReference type="InterPro" id="IPR002792">
    <property type="entry name" value="TRAM_dom"/>
</dbReference>
<reference evidence="17 18" key="1">
    <citation type="submission" date="2017-02" db="EMBL/GenBank/DDBJ databases">
        <authorList>
            <person name="Peterson S.W."/>
        </authorList>
    </citation>
    <scope>NUCLEOTIDE SEQUENCE [LARGE SCALE GENOMIC DNA]</scope>
    <source>
        <strain evidence="17 18">DSM 18034</strain>
    </source>
</reference>
<keyword evidence="2 13" id="KW-0004">4Fe-4S</keyword>
<evidence type="ECO:0000256" key="13">
    <source>
        <dbReference type="HAMAP-Rule" id="MF_01864"/>
    </source>
</evidence>
<evidence type="ECO:0000256" key="5">
    <source>
        <dbReference type="ARBA" id="ARBA00022691"/>
    </source>
</evidence>
<dbReference type="EC" id="2.8.4.3" evidence="9 13"/>
<comment type="function">
    <text evidence="1 13">Catalyzes the methylthiolation of N6-(dimethylallyl)adenosine (i(6)A), leading to the formation of 2-methylthio-N6-(dimethylallyl)adenosine (ms(2)i(6)A) at position 37 in tRNAs that read codons beginning with uridine.</text>
</comment>
<dbReference type="InterPro" id="IPR006638">
    <property type="entry name" value="Elp3/MiaA/NifB-like_rSAM"/>
</dbReference>
<feature type="binding site" evidence="13">
    <location>
        <position position="177"/>
    </location>
    <ligand>
        <name>[4Fe-4S] cluster</name>
        <dbReference type="ChEBI" id="CHEBI:49883"/>
        <label>2</label>
        <note>4Fe-4S-S-AdoMet</note>
    </ligand>
</feature>
<evidence type="ECO:0000256" key="7">
    <source>
        <dbReference type="ARBA" id="ARBA00023004"/>
    </source>
</evidence>
<feature type="binding site" evidence="13">
    <location>
        <position position="170"/>
    </location>
    <ligand>
        <name>[4Fe-4S] cluster</name>
        <dbReference type="ChEBI" id="CHEBI:49883"/>
        <label>2</label>
        <note>4Fe-4S-S-AdoMet</note>
    </ligand>
</feature>
<keyword evidence="7 13" id="KW-0408">Iron</keyword>
<dbReference type="SFLD" id="SFLDS00029">
    <property type="entry name" value="Radical_SAM"/>
    <property type="match status" value="1"/>
</dbReference>
<evidence type="ECO:0000256" key="9">
    <source>
        <dbReference type="ARBA" id="ARBA00033765"/>
    </source>
</evidence>
<accession>A0A1T4VN68</accession>
<proteinExistence type="inferred from homology"/>
<evidence type="ECO:0000256" key="8">
    <source>
        <dbReference type="ARBA" id="ARBA00023014"/>
    </source>
</evidence>
<dbReference type="SFLD" id="SFLDG01082">
    <property type="entry name" value="B12-binding_domain_containing"/>
    <property type="match status" value="1"/>
</dbReference>
<evidence type="ECO:0000259" key="15">
    <source>
        <dbReference type="PROSITE" id="PS51449"/>
    </source>
</evidence>
<dbReference type="InterPro" id="IPR038135">
    <property type="entry name" value="Methylthiotransferase_N_sf"/>
</dbReference>
<keyword evidence="5 13" id="KW-0949">S-adenosyl-L-methionine</keyword>
<dbReference type="NCBIfam" id="TIGR00089">
    <property type="entry name" value="MiaB/RimO family radical SAM methylthiotransferase"/>
    <property type="match status" value="1"/>
</dbReference>
<dbReference type="Proteomes" id="UP000189733">
    <property type="component" value="Unassembled WGS sequence"/>
</dbReference>
<dbReference type="SUPFAM" id="SSF102114">
    <property type="entry name" value="Radical SAM enzymes"/>
    <property type="match status" value="1"/>
</dbReference>
<dbReference type="InterPro" id="IPR007197">
    <property type="entry name" value="rSAM"/>
</dbReference>
<dbReference type="CDD" id="cd01335">
    <property type="entry name" value="Radical_SAM"/>
    <property type="match status" value="1"/>
</dbReference>
<gene>
    <name evidence="13" type="primary">miaB</name>
    <name evidence="17" type="ORF">SAMN02745702_00591</name>
</gene>
<dbReference type="SFLD" id="SFLDG01061">
    <property type="entry name" value="methylthiotransferase"/>
    <property type="match status" value="1"/>
</dbReference>
<dbReference type="FunFam" id="3.40.50.12160:FF:000003">
    <property type="entry name" value="CDK5 regulatory subunit-associated protein 1"/>
    <property type="match status" value="1"/>
</dbReference>
<keyword evidence="6 13" id="KW-0479">Metal-binding</keyword>
<keyword evidence="4 13" id="KW-0808">Transferase</keyword>
<keyword evidence="8 13" id="KW-0411">Iron-sulfur</keyword>
<dbReference type="Pfam" id="PF00919">
    <property type="entry name" value="UPF0004"/>
    <property type="match status" value="1"/>
</dbReference>
<keyword evidence="13" id="KW-0819">tRNA processing</keyword>
<dbReference type="InterPro" id="IPR023404">
    <property type="entry name" value="rSAM_horseshoe"/>
</dbReference>
<comment type="subunit">
    <text evidence="13">Monomer.</text>
</comment>
<organism evidence="17 18">
    <name type="scientific">Desulfobaculum bizertense DSM 18034</name>
    <dbReference type="NCBI Taxonomy" id="1121442"/>
    <lineage>
        <taxon>Bacteria</taxon>
        <taxon>Pseudomonadati</taxon>
        <taxon>Thermodesulfobacteriota</taxon>
        <taxon>Desulfovibrionia</taxon>
        <taxon>Desulfovibrionales</taxon>
        <taxon>Desulfovibrionaceae</taxon>
        <taxon>Desulfobaculum</taxon>
    </lineage>
</organism>
<dbReference type="Pfam" id="PF01938">
    <property type="entry name" value="TRAM"/>
    <property type="match status" value="1"/>
</dbReference>